<reference evidence="4 5" key="1">
    <citation type="journal article" date="2020" name="ISME J.">
        <title>Uncovering the hidden diversity of litter-decomposition mechanisms in mushroom-forming fungi.</title>
        <authorList>
            <person name="Floudas D."/>
            <person name="Bentzer J."/>
            <person name="Ahren D."/>
            <person name="Johansson T."/>
            <person name="Persson P."/>
            <person name="Tunlid A."/>
        </authorList>
    </citation>
    <scope>NUCLEOTIDE SEQUENCE [LARGE SCALE GENOMIC DNA]</scope>
    <source>
        <strain evidence="4 5">CBS 291.85</strain>
    </source>
</reference>
<organism evidence="4 5">
    <name type="scientific">Tetrapyrgos nigripes</name>
    <dbReference type="NCBI Taxonomy" id="182062"/>
    <lineage>
        <taxon>Eukaryota</taxon>
        <taxon>Fungi</taxon>
        <taxon>Dikarya</taxon>
        <taxon>Basidiomycota</taxon>
        <taxon>Agaricomycotina</taxon>
        <taxon>Agaricomycetes</taxon>
        <taxon>Agaricomycetidae</taxon>
        <taxon>Agaricales</taxon>
        <taxon>Marasmiineae</taxon>
        <taxon>Marasmiaceae</taxon>
        <taxon>Tetrapyrgos</taxon>
    </lineage>
</organism>
<accession>A0A8H5GMQ2</accession>
<feature type="compositionally biased region" description="Low complexity" evidence="2">
    <location>
        <begin position="146"/>
        <end position="170"/>
    </location>
</feature>
<protein>
    <recommendedName>
        <fullName evidence="3">C2H2-type domain-containing protein</fullName>
    </recommendedName>
</protein>
<dbReference type="OrthoDB" id="8117402at2759"/>
<name>A0A8H5GMQ2_9AGAR</name>
<keyword evidence="5" id="KW-1185">Reference proteome</keyword>
<feature type="domain" description="C2H2-type" evidence="3">
    <location>
        <begin position="321"/>
        <end position="349"/>
    </location>
</feature>
<feature type="compositionally biased region" description="Polar residues" evidence="2">
    <location>
        <begin position="108"/>
        <end position="131"/>
    </location>
</feature>
<evidence type="ECO:0000313" key="5">
    <source>
        <dbReference type="Proteomes" id="UP000559256"/>
    </source>
</evidence>
<feature type="region of interest" description="Disordered" evidence="2">
    <location>
        <begin position="146"/>
        <end position="193"/>
    </location>
</feature>
<gene>
    <name evidence="4" type="ORF">D9758_004462</name>
</gene>
<evidence type="ECO:0000259" key="3">
    <source>
        <dbReference type="PROSITE" id="PS50157"/>
    </source>
</evidence>
<dbReference type="Proteomes" id="UP000559256">
    <property type="component" value="Unassembled WGS sequence"/>
</dbReference>
<keyword evidence="1" id="KW-0479">Metal-binding</keyword>
<comment type="caution">
    <text evidence="4">The sequence shown here is derived from an EMBL/GenBank/DDBJ whole genome shotgun (WGS) entry which is preliminary data.</text>
</comment>
<dbReference type="GO" id="GO:0008270">
    <property type="term" value="F:zinc ion binding"/>
    <property type="evidence" value="ECO:0007669"/>
    <property type="project" value="UniProtKB-KW"/>
</dbReference>
<dbReference type="InterPro" id="IPR013087">
    <property type="entry name" value="Znf_C2H2_type"/>
</dbReference>
<proteinExistence type="predicted"/>
<dbReference type="PROSITE" id="PS00028">
    <property type="entry name" value="ZINC_FINGER_C2H2_1"/>
    <property type="match status" value="1"/>
</dbReference>
<evidence type="ECO:0000256" key="2">
    <source>
        <dbReference type="SAM" id="MobiDB-lite"/>
    </source>
</evidence>
<feature type="compositionally biased region" description="Polar residues" evidence="2">
    <location>
        <begin position="275"/>
        <end position="305"/>
    </location>
</feature>
<keyword evidence="1" id="KW-0862">Zinc</keyword>
<feature type="compositionally biased region" description="Low complexity" evidence="2">
    <location>
        <begin position="216"/>
        <end position="260"/>
    </location>
</feature>
<evidence type="ECO:0000313" key="4">
    <source>
        <dbReference type="EMBL" id="KAF5367968.1"/>
    </source>
</evidence>
<feature type="region of interest" description="Disordered" evidence="2">
    <location>
        <begin position="215"/>
        <end position="316"/>
    </location>
</feature>
<dbReference type="AlphaFoldDB" id="A0A8H5GMQ2"/>
<dbReference type="Gene3D" id="3.30.160.60">
    <property type="entry name" value="Classic Zinc Finger"/>
    <property type="match status" value="1"/>
</dbReference>
<sequence>MSHIFTLEDLARCKVCLEFTSPGQPPSIHWRPLNWPVTLNKMTSQSLSIRVNESFVNGRPSLTLFLVHDPESAPPVAPSVAPPVPVHPPAQKTDPQPLVQPSIDAPSDLSSSAQLNTTPQAMETDSKSSGGEYSFENWPDIVDYTTAPKPASPATSPLSVFSPASWSSSDSTRREERSADPYQDSPISTTPMETMSMENDAALLTSLMSLDMLFGNNNNNNNNNNTTLPSWTQSPGQPSSSGSSASSPETSANACSSCNSVCRSDSKEGGGVKRSQGTRQTRRNSTAAATNRPLSNPAPSAVESSENTRRGPNVKGVKKRVKCSLCNETFSRRHDMMRHEASQHGKVQDWTCERCRRFFSSEAMLSLHRCPALLRRE</sequence>
<dbReference type="SUPFAM" id="SSF57667">
    <property type="entry name" value="beta-beta-alpha zinc fingers"/>
    <property type="match status" value="1"/>
</dbReference>
<evidence type="ECO:0000256" key="1">
    <source>
        <dbReference type="PROSITE-ProRule" id="PRU00042"/>
    </source>
</evidence>
<dbReference type="InterPro" id="IPR036236">
    <property type="entry name" value="Znf_C2H2_sf"/>
</dbReference>
<dbReference type="PROSITE" id="PS50157">
    <property type="entry name" value="ZINC_FINGER_C2H2_2"/>
    <property type="match status" value="1"/>
</dbReference>
<feature type="region of interest" description="Disordered" evidence="2">
    <location>
        <begin position="72"/>
        <end position="134"/>
    </location>
</feature>
<feature type="compositionally biased region" description="Pro residues" evidence="2">
    <location>
        <begin position="72"/>
        <end position="88"/>
    </location>
</feature>
<dbReference type="EMBL" id="JAACJM010000017">
    <property type="protein sequence ID" value="KAF5367968.1"/>
    <property type="molecule type" value="Genomic_DNA"/>
</dbReference>
<keyword evidence="1" id="KW-0863">Zinc-finger</keyword>